<feature type="domain" description="Endonuclease/exonuclease/phosphatase" evidence="1">
    <location>
        <begin position="6"/>
        <end position="175"/>
    </location>
</feature>
<evidence type="ECO:0000259" key="1">
    <source>
        <dbReference type="Pfam" id="PF03372"/>
    </source>
</evidence>
<name>A0A9J6D742_RHIMP</name>
<keyword evidence="3" id="KW-1185">Reference proteome</keyword>
<dbReference type="VEuPathDB" id="VectorBase:LOC119183545"/>
<gene>
    <name evidence="2" type="ORF">HPB51_021678</name>
</gene>
<organism evidence="2 3">
    <name type="scientific">Rhipicephalus microplus</name>
    <name type="common">Cattle tick</name>
    <name type="synonym">Boophilus microplus</name>
    <dbReference type="NCBI Taxonomy" id="6941"/>
    <lineage>
        <taxon>Eukaryota</taxon>
        <taxon>Metazoa</taxon>
        <taxon>Ecdysozoa</taxon>
        <taxon>Arthropoda</taxon>
        <taxon>Chelicerata</taxon>
        <taxon>Arachnida</taxon>
        <taxon>Acari</taxon>
        <taxon>Parasitiformes</taxon>
        <taxon>Ixodida</taxon>
        <taxon>Ixodoidea</taxon>
        <taxon>Ixodidae</taxon>
        <taxon>Rhipicephalinae</taxon>
        <taxon>Rhipicephalus</taxon>
        <taxon>Boophilus</taxon>
    </lineage>
</organism>
<reference evidence="2" key="2">
    <citation type="submission" date="2021-09" db="EMBL/GenBank/DDBJ databases">
        <authorList>
            <person name="Jia N."/>
            <person name="Wang J."/>
            <person name="Shi W."/>
            <person name="Du L."/>
            <person name="Sun Y."/>
            <person name="Zhan W."/>
            <person name="Jiang J."/>
            <person name="Wang Q."/>
            <person name="Zhang B."/>
            <person name="Ji P."/>
            <person name="Sakyi L.B."/>
            <person name="Cui X."/>
            <person name="Yuan T."/>
            <person name="Jiang B."/>
            <person name="Yang W."/>
            <person name="Lam T.T.-Y."/>
            <person name="Chang Q."/>
            <person name="Ding S."/>
            <person name="Wang X."/>
            <person name="Zhu J."/>
            <person name="Ruan X."/>
            <person name="Zhao L."/>
            <person name="Wei J."/>
            <person name="Que T."/>
            <person name="Du C."/>
            <person name="Cheng J."/>
            <person name="Dai P."/>
            <person name="Han X."/>
            <person name="Huang E."/>
            <person name="Gao Y."/>
            <person name="Liu J."/>
            <person name="Shao H."/>
            <person name="Ye R."/>
            <person name="Li L."/>
            <person name="Wei W."/>
            <person name="Wang X."/>
            <person name="Wang C."/>
            <person name="Huo Q."/>
            <person name="Li W."/>
            <person name="Guo W."/>
            <person name="Chen H."/>
            <person name="Chen S."/>
            <person name="Zhou L."/>
            <person name="Zhou L."/>
            <person name="Ni X."/>
            <person name="Tian J."/>
            <person name="Zhou Y."/>
            <person name="Sheng Y."/>
            <person name="Liu T."/>
            <person name="Pan Y."/>
            <person name="Xia L."/>
            <person name="Li J."/>
            <person name="Zhao F."/>
            <person name="Cao W."/>
        </authorList>
    </citation>
    <scope>NUCLEOTIDE SEQUENCE</scope>
    <source>
        <strain evidence="2">Rmic-2018</strain>
        <tissue evidence="2">Larvae</tissue>
    </source>
</reference>
<evidence type="ECO:0000313" key="3">
    <source>
        <dbReference type="Proteomes" id="UP000821866"/>
    </source>
</evidence>
<dbReference type="GO" id="GO:0003824">
    <property type="term" value="F:catalytic activity"/>
    <property type="evidence" value="ECO:0007669"/>
    <property type="project" value="InterPro"/>
</dbReference>
<dbReference type="SUPFAM" id="SSF56219">
    <property type="entry name" value="DNase I-like"/>
    <property type="match status" value="1"/>
</dbReference>
<comment type="caution">
    <text evidence="2">The sequence shown here is derived from an EMBL/GenBank/DDBJ whole genome shotgun (WGS) entry which is preliminary data.</text>
</comment>
<dbReference type="AlphaFoldDB" id="A0A9J6D742"/>
<proteinExistence type="predicted"/>
<dbReference type="EMBL" id="JABSTU010000011">
    <property type="protein sequence ID" value="KAH8009880.1"/>
    <property type="molecule type" value="Genomic_DNA"/>
</dbReference>
<dbReference type="Gene3D" id="3.60.10.10">
    <property type="entry name" value="Endonuclease/exonuclease/phosphatase"/>
    <property type="match status" value="1"/>
</dbReference>
<dbReference type="InterPro" id="IPR005135">
    <property type="entry name" value="Endo/exonuclease/phosphatase"/>
</dbReference>
<dbReference type="InterPro" id="IPR036691">
    <property type="entry name" value="Endo/exonu/phosph_ase_sf"/>
</dbReference>
<dbReference type="Proteomes" id="UP000821866">
    <property type="component" value="Chromosome 9"/>
</dbReference>
<accession>A0A9J6D742</accession>
<reference evidence="2" key="1">
    <citation type="journal article" date="2020" name="Cell">
        <title>Large-Scale Comparative Analyses of Tick Genomes Elucidate Their Genetic Diversity and Vector Capacities.</title>
        <authorList>
            <consortium name="Tick Genome and Microbiome Consortium (TIGMIC)"/>
            <person name="Jia N."/>
            <person name="Wang J."/>
            <person name="Shi W."/>
            <person name="Du L."/>
            <person name="Sun Y."/>
            <person name="Zhan W."/>
            <person name="Jiang J.F."/>
            <person name="Wang Q."/>
            <person name="Zhang B."/>
            <person name="Ji P."/>
            <person name="Bell-Sakyi L."/>
            <person name="Cui X.M."/>
            <person name="Yuan T.T."/>
            <person name="Jiang B.G."/>
            <person name="Yang W.F."/>
            <person name="Lam T.T."/>
            <person name="Chang Q.C."/>
            <person name="Ding S.J."/>
            <person name="Wang X.J."/>
            <person name="Zhu J.G."/>
            <person name="Ruan X.D."/>
            <person name="Zhao L."/>
            <person name="Wei J.T."/>
            <person name="Ye R.Z."/>
            <person name="Que T.C."/>
            <person name="Du C.H."/>
            <person name="Zhou Y.H."/>
            <person name="Cheng J.X."/>
            <person name="Dai P.F."/>
            <person name="Guo W.B."/>
            <person name="Han X.H."/>
            <person name="Huang E.J."/>
            <person name="Li L.F."/>
            <person name="Wei W."/>
            <person name="Gao Y.C."/>
            <person name="Liu J.Z."/>
            <person name="Shao H.Z."/>
            <person name="Wang X."/>
            <person name="Wang C.C."/>
            <person name="Yang T.C."/>
            <person name="Huo Q.B."/>
            <person name="Li W."/>
            <person name="Chen H.Y."/>
            <person name="Chen S.E."/>
            <person name="Zhou L.G."/>
            <person name="Ni X.B."/>
            <person name="Tian J.H."/>
            <person name="Sheng Y."/>
            <person name="Liu T."/>
            <person name="Pan Y.S."/>
            <person name="Xia L.Y."/>
            <person name="Li J."/>
            <person name="Zhao F."/>
            <person name="Cao W.C."/>
        </authorList>
    </citation>
    <scope>NUCLEOTIDE SEQUENCE</scope>
    <source>
        <strain evidence="2">Rmic-2018</strain>
    </source>
</reference>
<sequence>MALRVATWNVGGFRDKIKQRELLAVAQALEIYILFIQETNFRFRRKAHCIFEEDGRSLMLDAYINGWRVRFVYIYAPVTRTDTNAFFRGLHDNLQEPLPHVLLGDFNCVVDSTRDIRGPGRGKSTFNAKELVRIRRHLSFTDAWVQLHDNLFVPTRVSRTTASRIDRIYVPDFLLPSVVSC</sequence>
<dbReference type="Pfam" id="PF03372">
    <property type="entry name" value="Exo_endo_phos"/>
    <property type="match status" value="1"/>
</dbReference>
<protein>
    <recommendedName>
        <fullName evidence="1">Endonuclease/exonuclease/phosphatase domain-containing protein</fullName>
    </recommendedName>
</protein>
<evidence type="ECO:0000313" key="2">
    <source>
        <dbReference type="EMBL" id="KAH8009880.1"/>
    </source>
</evidence>